<protein>
    <recommendedName>
        <fullName evidence="4">Cytochrome c domain-containing protein</fullName>
    </recommendedName>
</protein>
<evidence type="ECO:0000256" key="3">
    <source>
        <dbReference type="ARBA" id="ARBA00023004"/>
    </source>
</evidence>
<accession>A0A381WWK5</accession>
<feature type="domain" description="Cytochrome c" evidence="4">
    <location>
        <begin position="58"/>
        <end position="154"/>
    </location>
</feature>
<proteinExistence type="predicted"/>
<dbReference type="InterPro" id="IPR036909">
    <property type="entry name" value="Cyt_c-like_dom_sf"/>
</dbReference>
<keyword evidence="2" id="KW-0479">Metal-binding</keyword>
<dbReference type="GO" id="GO:0020037">
    <property type="term" value="F:heme binding"/>
    <property type="evidence" value="ECO:0007669"/>
    <property type="project" value="InterPro"/>
</dbReference>
<dbReference type="AlphaFoldDB" id="A0A381WWK5"/>
<dbReference type="PROSITE" id="PS51007">
    <property type="entry name" value="CYTC"/>
    <property type="match status" value="1"/>
</dbReference>
<dbReference type="GO" id="GO:0009055">
    <property type="term" value="F:electron transfer activity"/>
    <property type="evidence" value="ECO:0007669"/>
    <property type="project" value="InterPro"/>
</dbReference>
<name>A0A381WWK5_9ZZZZ</name>
<evidence type="ECO:0000256" key="2">
    <source>
        <dbReference type="ARBA" id="ARBA00022723"/>
    </source>
</evidence>
<keyword evidence="3" id="KW-0408">Iron</keyword>
<evidence type="ECO:0000313" key="5">
    <source>
        <dbReference type="EMBL" id="SVA56722.1"/>
    </source>
</evidence>
<reference evidence="5" key="1">
    <citation type="submission" date="2018-05" db="EMBL/GenBank/DDBJ databases">
        <authorList>
            <person name="Lanie J.A."/>
            <person name="Ng W.-L."/>
            <person name="Kazmierczak K.M."/>
            <person name="Andrzejewski T.M."/>
            <person name="Davidsen T.M."/>
            <person name="Wayne K.J."/>
            <person name="Tettelin H."/>
            <person name="Glass J.I."/>
            <person name="Rusch D."/>
            <person name="Podicherti R."/>
            <person name="Tsui H.-C.T."/>
            <person name="Winkler M.E."/>
        </authorList>
    </citation>
    <scope>NUCLEOTIDE SEQUENCE</scope>
</reference>
<dbReference type="SUPFAM" id="SSF46626">
    <property type="entry name" value="Cytochrome c"/>
    <property type="match status" value="1"/>
</dbReference>
<keyword evidence="1" id="KW-0349">Heme</keyword>
<dbReference type="EMBL" id="UINC01013079">
    <property type="protein sequence ID" value="SVA56722.1"/>
    <property type="molecule type" value="Genomic_DNA"/>
</dbReference>
<gene>
    <name evidence="5" type="ORF">METZ01_LOCUS109576</name>
</gene>
<dbReference type="InterPro" id="IPR009056">
    <property type="entry name" value="Cyt_c-like_dom"/>
</dbReference>
<evidence type="ECO:0000259" key="4">
    <source>
        <dbReference type="PROSITE" id="PS51007"/>
    </source>
</evidence>
<dbReference type="GO" id="GO:0046872">
    <property type="term" value="F:metal ion binding"/>
    <property type="evidence" value="ECO:0007669"/>
    <property type="project" value="UniProtKB-KW"/>
</dbReference>
<evidence type="ECO:0000256" key="1">
    <source>
        <dbReference type="ARBA" id="ARBA00022617"/>
    </source>
</evidence>
<organism evidence="5">
    <name type="scientific">marine metagenome</name>
    <dbReference type="NCBI Taxonomy" id="408172"/>
    <lineage>
        <taxon>unclassified sequences</taxon>
        <taxon>metagenomes</taxon>
        <taxon>ecological metagenomes</taxon>
    </lineage>
</organism>
<dbReference type="Gene3D" id="1.10.760.10">
    <property type="entry name" value="Cytochrome c-like domain"/>
    <property type="match status" value="1"/>
</dbReference>
<sequence length="157" mass="15903">MTPISRLLTAAATSLALTSLGCGGDGSTLGPDGRLLVEDCGIAVADGITVDGAAVTVTLSQLSAQIFTPNCSGCHGSFPSENMSLLPDDIAASIIDVQSNQRPSLKRIDPCNPDGSYLLQKVNGTGAKAQMPLGGTPLSAAQIQLIVDWVNAGAPPE</sequence>
<dbReference type="PROSITE" id="PS51257">
    <property type="entry name" value="PROKAR_LIPOPROTEIN"/>
    <property type="match status" value="1"/>
</dbReference>